<name>A0A3P6S0M4_CYLGO</name>
<evidence type="ECO:0000256" key="2">
    <source>
        <dbReference type="ARBA" id="ARBA00022741"/>
    </source>
</evidence>
<evidence type="ECO:0000256" key="1">
    <source>
        <dbReference type="ARBA" id="ARBA00004123"/>
    </source>
</evidence>
<keyword evidence="3" id="KW-0067">ATP-binding</keyword>
<dbReference type="Gene3D" id="3.40.50.300">
    <property type="entry name" value="P-loop containing nucleotide triphosphate hydrolases"/>
    <property type="match status" value="1"/>
</dbReference>
<keyword evidence="4" id="KW-0539">Nucleus</keyword>
<reference evidence="6 7" key="1">
    <citation type="submission" date="2018-11" db="EMBL/GenBank/DDBJ databases">
        <authorList>
            <consortium name="Pathogen Informatics"/>
        </authorList>
    </citation>
    <scope>NUCLEOTIDE SEQUENCE [LARGE SCALE GENOMIC DNA]</scope>
</reference>
<organism evidence="6 7">
    <name type="scientific">Cylicostephanus goldi</name>
    <name type="common">Nematode worm</name>
    <dbReference type="NCBI Taxonomy" id="71465"/>
    <lineage>
        <taxon>Eukaryota</taxon>
        <taxon>Metazoa</taxon>
        <taxon>Ecdysozoa</taxon>
        <taxon>Nematoda</taxon>
        <taxon>Chromadorea</taxon>
        <taxon>Rhabditida</taxon>
        <taxon>Rhabditina</taxon>
        <taxon>Rhabditomorpha</taxon>
        <taxon>Strongyloidea</taxon>
        <taxon>Strongylidae</taxon>
        <taxon>Cylicostephanus</taxon>
    </lineage>
</organism>
<evidence type="ECO:0000256" key="4">
    <source>
        <dbReference type="ARBA" id="ARBA00023242"/>
    </source>
</evidence>
<proteinExistence type="predicted"/>
<feature type="domain" description="RecF/RecN/SMC N-terminal" evidence="5">
    <location>
        <begin position="22"/>
        <end position="171"/>
    </location>
</feature>
<comment type="subcellular location">
    <subcellularLocation>
        <location evidence="1">Nucleus</location>
    </subcellularLocation>
</comment>
<dbReference type="GO" id="GO:0000796">
    <property type="term" value="C:condensin complex"/>
    <property type="evidence" value="ECO:0007669"/>
    <property type="project" value="TreeGrafter"/>
</dbReference>
<protein>
    <recommendedName>
        <fullName evidence="5">RecF/RecN/SMC N-terminal domain-containing protein</fullName>
    </recommendedName>
</protein>
<keyword evidence="2" id="KW-0547">Nucleotide-binding</keyword>
<dbReference type="PANTHER" id="PTHR18937:SF172">
    <property type="entry name" value="STRUCTURAL MAINTENANCE OF CHROMOSOMES PROTEIN"/>
    <property type="match status" value="1"/>
</dbReference>
<sequence>MVIPPRPQPCMKPDGSGARLVIREIVATNFKSFYGTQHIGPFHKNFSAIIGPNGSGKSNVIDSLLFVFGYKASKIRSKKLSVLIHSSRQHDDINSCTVEVFFEQIIDKVPIYLVLPIGTSLVQDGHFEVVKGSEFSVARTAYKTNNSVYAWNGKTMSIKEIAGRLRDFGIDLVHNRFLILQVSFIFDIIV</sequence>
<dbReference type="InterPro" id="IPR027417">
    <property type="entry name" value="P-loop_NTPase"/>
</dbReference>
<dbReference type="AlphaFoldDB" id="A0A3P6S0M4"/>
<dbReference type="SUPFAM" id="SSF52540">
    <property type="entry name" value="P-loop containing nucleoside triphosphate hydrolases"/>
    <property type="match status" value="1"/>
</dbReference>
<dbReference type="GO" id="GO:0005524">
    <property type="term" value="F:ATP binding"/>
    <property type="evidence" value="ECO:0007669"/>
    <property type="project" value="UniProtKB-KW"/>
</dbReference>
<evidence type="ECO:0000256" key="3">
    <source>
        <dbReference type="ARBA" id="ARBA00022840"/>
    </source>
</evidence>
<dbReference type="InterPro" id="IPR003395">
    <property type="entry name" value="RecF/RecN/SMC_N"/>
</dbReference>
<keyword evidence="7" id="KW-1185">Reference proteome</keyword>
<dbReference type="EMBL" id="UYRV01016606">
    <property type="protein sequence ID" value="VDK62243.1"/>
    <property type="molecule type" value="Genomic_DNA"/>
</dbReference>
<dbReference type="GO" id="GO:0007076">
    <property type="term" value="P:mitotic chromosome condensation"/>
    <property type="evidence" value="ECO:0007669"/>
    <property type="project" value="TreeGrafter"/>
</dbReference>
<dbReference type="PANTHER" id="PTHR18937">
    <property type="entry name" value="STRUCTURAL MAINTENANCE OF CHROMOSOMES SMC FAMILY MEMBER"/>
    <property type="match status" value="1"/>
</dbReference>
<dbReference type="GO" id="GO:0005634">
    <property type="term" value="C:nucleus"/>
    <property type="evidence" value="ECO:0007669"/>
    <property type="project" value="UniProtKB-SubCell"/>
</dbReference>
<dbReference type="Proteomes" id="UP000271889">
    <property type="component" value="Unassembled WGS sequence"/>
</dbReference>
<accession>A0A3P6S0M4</accession>
<evidence type="ECO:0000259" key="5">
    <source>
        <dbReference type="Pfam" id="PF02463"/>
    </source>
</evidence>
<evidence type="ECO:0000313" key="6">
    <source>
        <dbReference type="EMBL" id="VDK62243.1"/>
    </source>
</evidence>
<dbReference type="OrthoDB" id="5575062at2759"/>
<evidence type="ECO:0000313" key="7">
    <source>
        <dbReference type="Proteomes" id="UP000271889"/>
    </source>
</evidence>
<gene>
    <name evidence="6" type="ORF">CGOC_LOCUS5460</name>
</gene>
<dbReference type="Pfam" id="PF02463">
    <property type="entry name" value="SMC_N"/>
    <property type="match status" value="1"/>
</dbReference>